<dbReference type="RefSeq" id="WP_219080986.1">
    <property type="nucleotide sequence ID" value="NZ_CP079216.1"/>
</dbReference>
<gene>
    <name evidence="5" type="primary">modA</name>
    <name evidence="5" type="ORF">KDB89_11045</name>
</gene>
<dbReference type="Proteomes" id="UP000824504">
    <property type="component" value="Chromosome"/>
</dbReference>
<comment type="similarity">
    <text evidence="1">Belongs to the bacterial solute-binding protein ModA family.</text>
</comment>
<organism evidence="5 6">
    <name type="scientific">Tessaracoccus palaemonis</name>
    <dbReference type="NCBI Taxonomy" id="2829499"/>
    <lineage>
        <taxon>Bacteria</taxon>
        <taxon>Bacillati</taxon>
        <taxon>Actinomycetota</taxon>
        <taxon>Actinomycetes</taxon>
        <taxon>Propionibacteriales</taxon>
        <taxon>Propionibacteriaceae</taxon>
        <taxon>Tessaracoccus</taxon>
    </lineage>
</organism>
<evidence type="ECO:0000256" key="3">
    <source>
        <dbReference type="ARBA" id="ARBA00022729"/>
    </source>
</evidence>
<sequence>MRRAAAVFLVATALAVSACGSPAAETTTSAVSSDQAVVFAAASLSTVFPEIAEASYSFDGSSGLLDQLSGGAPADVFASADKANMDKAVEAGLVDGAPVQFATNHLVLVTPVDNPAGITGLDSTLDDAKLVICAPEVPCGAASLRLAEALGVELTPVSEESKVTDVLGKVTSGEADAGLVYATDAITAGDAVETMEVPGAEEDPNTYWIARVTEAPHPEAADAFIATVTGESGQAVLGSAGFGPAQ</sequence>
<dbReference type="PANTHER" id="PTHR30632:SF0">
    <property type="entry name" value="SULFATE-BINDING PROTEIN"/>
    <property type="match status" value="1"/>
</dbReference>
<keyword evidence="6" id="KW-1185">Reference proteome</keyword>
<evidence type="ECO:0000313" key="6">
    <source>
        <dbReference type="Proteomes" id="UP000824504"/>
    </source>
</evidence>
<feature type="chain" id="PRO_5046838379" evidence="4">
    <location>
        <begin position="24"/>
        <end position="246"/>
    </location>
</feature>
<dbReference type="PANTHER" id="PTHR30632">
    <property type="entry name" value="MOLYBDATE-BINDING PERIPLASMIC PROTEIN"/>
    <property type="match status" value="1"/>
</dbReference>
<dbReference type="InterPro" id="IPR050682">
    <property type="entry name" value="ModA/WtpA"/>
</dbReference>
<protein>
    <submittedName>
        <fullName evidence="5">Molybdate ABC transporter substrate-binding protein</fullName>
    </submittedName>
</protein>
<dbReference type="EMBL" id="CP079216">
    <property type="protein sequence ID" value="QXT62286.1"/>
    <property type="molecule type" value="Genomic_DNA"/>
</dbReference>
<proteinExistence type="inferred from homology"/>
<feature type="signal peptide" evidence="4">
    <location>
        <begin position="1"/>
        <end position="23"/>
    </location>
</feature>
<dbReference type="NCBIfam" id="TIGR01256">
    <property type="entry name" value="modA"/>
    <property type="match status" value="1"/>
</dbReference>
<keyword evidence="3 4" id="KW-0732">Signal</keyword>
<reference evidence="5 6" key="1">
    <citation type="submission" date="2021-07" db="EMBL/GenBank/DDBJ databases">
        <title>complete genome sequencing of Tessaracoccus sp.J1M15.</title>
        <authorList>
            <person name="Bae J.-W."/>
            <person name="Kim D.-y."/>
        </authorList>
    </citation>
    <scope>NUCLEOTIDE SEQUENCE [LARGE SCALE GENOMIC DNA]</scope>
    <source>
        <strain evidence="5 6">J1M15</strain>
    </source>
</reference>
<evidence type="ECO:0000256" key="2">
    <source>
        <dbReference type="ARBA" id="ARBA00022723"/>
    </source>
</evidence>
<evidence type="ECO:0000313" key="5">
    <source>
        <dbReference type="EMBL" id="QXT62286.1"/>
    </source>
</evidence>
<dbReference type="PIRSF" id="PIRSF004846">
    <property type="entry name" value="ModA"/>
    <property type="match status" value="1"/>
</dbReference>
<evidence type="ECO:0000256" key="4">
    <source>
        <dbReference type="SAM" id="SignalP"/>
    </source>
</evidence>
<evidence type="ECO:0000256" key="1">
    <source>
        <dbReference type="ARBA" id="ARBA00009175"/>
    </source>
</evidence>
<keyword evidence="2" id="KW-0479">Metal-binding</keyword>
<dbReference type="Pfam" id="PF13531">
    <property type="entry name" value="SBP_bac_11"/>
    <property type="match status" value="1"/>
</dbReference>
<dbReference type="PROSITE" id="PS51257">
    <property type="entry name" value="PROKAR_LIPOPROTEIN"/>
    <property type="match status" value="1"/>
</dbReference>
<dbReference type="InterPro" id="IPR005950">
    <property type="entry name" value="ModA"/>
</dbReference>
<name>A0ABX8SG04_9ACTN</name>
<accession>A0ABX8SG04</accession>